<evidence type="ECO:0000256" key="3">
    <source>
        <dbReference type="ARBA" id="ARBA00022729"/>
    </source>
</evidence>
<dbReference type="eggNOG" id="COG3713">
    <property type="taxonomic scope" value="Bacteria"/>
</dbReference>
<dbReference type="OrthoDB" id="8562138at2"/>
<dbReference type="EMBL" id="AFGF01000152">
    <property type="protein sequence ID" value="EGO62973.1"/>
    <property type="molecule type" value="Genomic_DNA"/>
</dbReference>
<evidence type="ECO:0000256" key="4">
    <source>
        <dbReference type="ARBA" id="ARBA00023136"/>
    </source>
</evidence>
<accession>F7NLW3</accession>
<evidence type="ECO:0000313" key="8">
    <source>
        <dbReference type="Proteomes" id="UP000003240"/>
    </source>
</evidence>
<feature type="signal peptide" evidence="6">
    <location>
        <begin position="1"/>
        <end position="33"/>
    </location>
</feature>
<comment type="caution">
    <text evidence="7">The sequence shown here is derived from an EMBL/GenBank/DDBJ whole genome shotgun (WGS) entry which is preliminary data.</text>
</comment>
<evidence type="ECO:0000256" key="6">
    <source>
        <dbReference type="SAM" id="SignalP"/>
    </source>
</evidence>
<comment type="subcellular location">
    <subcellularLocation>
        <location evidence="1">Cell outer membrane</location>
    </subcellularLocation>
</comment>
<evidence type="ECO:0000256" key="2">
    <source>
        <dbReference type="ARBA" id="ARBA00005722"/>
    </source>
</evidence>
<keyword evidence="5" id="KW-0998">Cell outer membrane</keyword>
<dbReference type="InterPro" id="IPR010583">
    <property type="entry name" value="MipA"/>
</dbReference>
<sequence length="266" mass="28992">MTYFSHSFKTISRSVPAAIATFAIAISWAPAAAAQAADTDRSDAAKWGLGAGVALAQKPYRDMDRDVIALPLISYENKWISASVATLDLKLFSNEAVSWRLRVHYAGDGYEADDSPFLAGMNERKGSVWIGGAVNWKTPAANFSAELLGDASGHSNGSRARLQVNRRFPSGSFGVTPRLAVEWVDRKFVDYYYGVEASEMHMGRGFYEGTATANAEAGLRVDYSPTHRYTVFLDLRATRFGSAIKDSPLVGSASRTAVSVGYLYRF</sequence>
<dbReference type="GO" id="GO:0009279">
    <property type="term" value="C:cell outer membrane"/>
    <property type="evidence" value="ECO:0007669"/>
    <property type="project" value="UniProtKB-SubCell"/>
</dbReference>
<feature type="chain" id="PRO_5038610236" evidence="6">
    <location>
        <begin position="34"/>
        <end position="266"/>
    </location>
</feature>
<protein>
    <submittedName>
        <fullName evidence="7">Putative outer membrane protein</fullName>
    </submittedName>
</protein>
<comment type="similarity">
    <text evidence="2">Belongs to the MipA/OmpV family.</text>
</comment>
<evidence type="ECO:0000313" key="7">
    <source>
        <dbReference type="EMBL" id="EGO62973.1"/>
    </source>
</evidence>
<keyword evidence="8" id="KW-1185">Reference proteome</keyword>
<dbReference type="PANTHER" id="PTHR38776:SF1">
    <property type="entry name" value="MLTA-INTERACTING PROTEIN-RELATED"/>
    <property type="match status" value="1"/>
</dbReference>
<evidence type="ECO:0000256" key="5">
    <source>
        <dbReference type="ARBA" id="ARBA00023237"/>
    </source>
</evidence>
<gene>
    <name evidence="7" type="ORF">ALO_15437</name>
</gene>
<organism evidence="7 8">
    <name type="scientific">Acetonema longum DSM 6540</name>
    <dbReference type="NCBI Taxonomy" id="1009370"/>
    <lineage>
        <taxon>Bacteria</taxon>
        <taxon>Bacillati</taxon>
        <taxon>Bacillota</taxon>
        <taxon>Negativicutes</taxon>
        <taxon>Acetonemataceae</taxon>
        <taxon>Acetonema</taxon>
    </lineage>
</organism>
<dbReference type="STRING" id="1009370.ALO_15437"/>
<proteinExistence type="inferred from homology"/>
<dbReference type="PANTHER" id="PTHR38776">
    <property type="entry name" value="MLTA-INTERACTING PROTEIN-RELATED"/>
    <property type="match status" value="1"/>
</dbReference>
<keyword evidence="4" id="KW-0472">Membrane</keyword>
<name>F7NLW3_9FIRM</name>
<dbReference type="Proteomes" id="UP000003240">
    <property type="component" value="Unassembled WGS sequence"/>
</dbReference>
<evidence type="ECO:0000256" key="1">
    <source>
        <dbReference type="ARBA" id="ARBA00004442"/>
    </source>
</evidence>
<dbReference type="Pfam" id="PF06629">
    <property type="entry name" value="MipA"/>
    <property type="match status" value="1"/>
</dbReference>
<keyword evidence="3 6" id="KW-0732">Signal</keyword>
<reference evidence="7 8" key="1">
    <citation type="journal article" date="2011" name="EMBO J.">
        <title>Structural diversity of bacterial flagellar motors.</title>
        <authorList>
            <person name="Chen S."/>
            <person name="Beeby M."/>
            <person name="Murphy G.E."/>
            <person name="Leadbetter J.R."/>
            <person name="Hendrixson D.R."/>
            <person name="Briegel A."/>
            <person name="Li Z."/>
            <person name="Shi J."/>
            <person name="Tocheva E.I."/>
            <person name="Muller A."/>
            <person name="Dobro M.J."/>
            <person name="Jensen G.J."/>
        </authorList>
    </citation>
    <scope>NUCLEOTIDE SEQUENCE [LARGE SCALE GENOMIC DNA]</scope>
    <source>
        <strain evidence="7 8">DSM 6540</strain>
    </source>
</reference>
<dbReference type="GO" id="GO:0009252">
    <property type="term" value="P:peptidoglycan biosynthetic process"/>
    <property type="evidence" value="ECO:0007669"/>
    <property type="project" value="TreeGrafter"/>
</dbReference>
<dbReference type="AlphaFoldDB" id="F7NLW3"/>